<name>A0ABX8WJD2_9HYPH</name>
<dbReference type="InterPro" id="IPR045057">
    <property type="entry name" value="Gcn5-rel_NAT"/>
</dbReference>
<dbReference type="InterPro" id="IPR016181">
    <property type="entry name" value="Acyl_CoA_acyltransferase"/>
</dbReference>
<keyword evidence="3" id="KW-1185">Reference proteome</keyword>
<protein>
    <submittedName>
        <fullName evidence="2">N-acetyltransferase</fullName>
    </submittedName>
</protein>
<dbReference type="InterPro" id="IPR031165">
    <property type="entry name" value="GNAT_YJDJ"/>
</dbReference>
<gene>
    <name evidence="2" type="ORF">K1X15_17450</name>
</gene>
<dbReference type="CDD" id="cd04301">
    <property type="entry name" value="NAT_SF"/>
    <property type="match status" value="1"/>
</dbReference>
<sequence length="98" mass="10876">MAETDYKITREQGATRGRYVIRLAPGAEAEMTYRMGGKGPMVIDHTGVPPAYEGKGIALRLVKAAIADARAEDFKITPICPYVVVQFRRHPEWTDLLA</sequence>
<dbReference type="EMBL" id="CP080590">
    <property type="protein sequence ID" value="QYO76370.1"/>
    <property type="molecule type" value="Genomic_DNA"/>
</dbReference>
<feature type="domain" description="N-acetyltransferase" evidence="1">
    <location>
        <begin position="11"/>
        <end position="98"/>
    </location>
</feature>
<accession>A0ABX8WJD2</accession>
<organism evidence="2 3">
    <name type="scientific">Devosia salina</name>
    <dbReference type="NCBI Taxonomy" id="2860336"/>
    <lineage>
        <taxon>Bacteria</taxon>
        <taxon>Pseudomonadati</taxon>
        <taxon>Pseudomonadota</taxon>
        <taxon>Alphaproteobacteria</taxon>
        <taxon>Hyphomicrobiales</taxon>
        <taxon>Devosiaceae</taxon>
        <taxon>Devosia</taxon>
    </lineage>
</organism>
<evidence type="ECO:0000313" key="2">
    <source>
        <dbReference type="EMBL" id="QYO76370.1"/>
    </source>
</evidence>
<reference evidence="2 3" key="1">
    <citation type="submission" date="2021-08" db="EMBL/GenBank/DDBJ databases">
        <title>Devosia salina sp. nov., isolated from the South China Sea sediment.</title>
        <authorList>
            <person name="Zhou Z."/>
        </authorList>
    </citation>
    <scope>NUCLEOTIDE SEQUENCE [LARGE SCALE GENOMIC DNA]</scope>
    <source>
        <strain evidence="2 3">SCS-3</strain>
    </source>
</reference>
<dbReference type="PANTHER" id="PTHR31435">
    <property type="entry name" value="PROTEIN NATD1"/>
    <property type="match status" value="1"/>
</dbReference>
<dbReference type="PROSITE" id="PS51729">
    <property type="entry name" value="GNAT_YJDJ"/>
    <property type="match status" value="1"/>
</dbReference>
<proteinExistence type="predicted"/>
<evidence type="ECO:0000313" key="3">
    <source>
        <dbReference type="Proteomes" id="UP000825799"/>
    </source>
</evidence>
<dbReference type="Proteomes" id="UP000825799">
    <property type="component" value="Chromosome"/>
</dbReference>
<dbReference type="SUPFAM" id="SSF55729">
    <property type="entry name" value="Acyl-CoA N-acyltransferases (Nat)"/>
    <property type="match status" value="1"/>
</dbReference>
<evidence type="ECO:0000259" key="1">
    <source>
        <dbReference type="PROSITE" id="PS51729"/>
    </source>
</evidence>
<dbReference type="Pfam" id="PF14542">
    <property type="entry name" value="Acetyltransf_CG"/>
    <property type="match status" value="1"/>
</dbReference>
<dbReference type="Gene3D" id="3.40.630.30">
    <property type="match status" value="1"/>
</dbReference>
<dbReference type="RefSeq" id="WP_220304859.1">
    <property type="nucleotide sequence ID" value="NZ_CP080590.1"/>
</dbReference>
<dbReference type="PANTHER" id="PTHR31435:SF10">
    <property type="entry name" value="BSR4717 PROTEIN"/>
    <property type="match status" value="1"/>
</dbReference>